<evidence type="ECO:0000313" key="3">
    <source>
        <dbReference type="Proteomes" id="UP000004810"/>
    </source>
</evidence>
<accession>J9E7M9</accession>
<protein>
    <submittedName>
        <fullName evidence="2">Uncharacterized protein</fullName>
    </submittedName>
</protein>
<reference evidence="3" key="1">
    <citation type="submission" date="2012-08" db="EMBL/GenBank/DDBJ databases">
        <title>The Genome Sequence of Wuchereria bancrofti.</title>
        <authorList>
            <person name="Nutman T.B."/>
            <person name="Fink D.L."/>
            <person name="Russ C."/>
            <person name="Young S."/>
            <person name="Zeng Q."/>
            <person name="Koehrsen M."/>
            <person name="Alvarado L."/>
            <person name="Berlin A."/>
            <person name="Chapman S.B."/>
            <person name="Chen Z."/>
            <person name="Freedman E."/>
            <person name="Gellesch M."/>
            <person name="Goldberg J."/>
            <person name="Griggs A."/>
            <person name="Gujja S."/>
            <person name="Heilman E.R."/>
            <person name="Heiman D."/>
            <person name="Hepburn T."/>
            <person name="Howarth C."/>
            <person name="Jen D."/>
            <person name="Larson L."/>
            <person name="Lewis B."/>
            <person name="Mehta T."/>
            <person name="Park D."/>
            <person name="Pearson M."/>
            <person name="Roberts A."/>
            <person name="Saif S."/>
            <person name="Shea T."/>
            <person name="Shenoy N."/>
            <person name="Sisk P."/>
            <person name="Stolte C."/>
            <person name="Sykes S."/>
            <person name="Walk T."/>
            <person name="White J."/>
            <person name="Yandava C."/>
            <person name="Haas B."/>
            <person name="Henn M.R."/>
            <person name="Nusbaum C."/>
            <person name="Birren B."/>
        </authorList>
    </citation>
    <scope>NUCLEOTIDE SEQUENCE [LARGE SCALE GENOMIC DNA]</scope>
    <source>
        <strain evidence="3">NA</strain>
    </source>
</reference>
<name>J9E7M9_WUCBA</name>
<evidence type="ECO:0000256" key="1">
    <source>
        <dbReference type="SAM" id="MobiDB-lite"/>
    </source>
</evidence>
<sequence>MKFTNTWFKIYCLGIEIEERVWDDVLAVFQSGCWMQMIEQWSRVVGSVTRALILNLFEIDVAPPTQSGTLLPLSGSSMKVPTKSANVPRSATLPNNSLISPVAL</sequence>
<gene>
    <name evidence="2" type="ORF">WUBG_10771</name>
</gene>
<dbReference type="AlphaFoldDB" id="J9E7M9"/>
<feature type="region of interest" description="Disordered" evidence="1">
    <location>
        <begin position="64"/>
        <end position="92"/>
    </location>
</feature>
<comment type="caution">
    <text evidence="2">The sequence shown here is derived from an EMBL/GenBank/DDBJ whole genome shotgun (WGS) entry which is preliminary data.</text>
</comment>
<evidence type="ECO:0000313" key="2">
    <source>
        <dbReference type="EMBL" id="EJW78321.1"/>
    </source>
</evidence>
<proteinExistence type="predicted"/>
<organism evidence="2 3">
    <name type="scientific">Wuchereria bancrofti</name>
    <dbReference type="NCBI Taxonomy" id="6293"/>
    <lineage>
        <taxon>Eukaryota</taxon>
        <taxon>Metazoa</taxon>
        <taxon>Ecdysozoa</taxon>
        <taxon>Nematoda</taxon>
        <taxon>Chromadorea</taxon>
        <taxon>Rhabditida</taxon>
        <taxon>Spirurina</taxon>
        <taxon>Spiruromorpha</taxon>
        <taxon>Filarioidea</taxon>
        <taxon>Onchocercidae</taxon>
        <taxon>Wuchereria</taxon>
    </lineage>
</organism>
<dbReference type="EMBL" id="ADBV01006711">
    <property type="protein sequence ID" value="EJW78321.1"/>
    <property type="molecule type" value="Genomic_DNA"/>
</dbReference>
<dbReference type="Proteomes" id="UP000004810">
    <property type="component" value="Unassembled WGS sequence"/>
</dbReference>